<evidence type="ECO:0000313" key="1">
    <source>
        <dbReference type="Proteomes" id="UP000887579"/>
    </source>
</evidence>
<proteinExistence type="predicted"/>
<accession>A0AC34FQ66</accession>
<organism evidence="1 2">
    <name type="scientific">Panagrolaimus sp. ES5</name>
    <dbReference type="NCBI Taxonomy" id="591445"/>
    <lineage>
        <taxon>Eukaryota</taxon>
        <taxon>Metazoa</taxon>
        <taxon>Ecdysozoa</taxon>
        <taxon>Nematoda</taxon>
        <taxon>Chromadorea</taxon>
        <taxon>Rhabditida</taxon>
        <taxon>Tylenchina</taxon>
        <taxon>Panagrolaimomorpha</taxon>
        <taxon>Panagrolaimoidea</taxon>
        <taxon>Panagrolaimidae</taxon>
        <taxon>Panagrolaimus</taxon>
    </lineage>
</organism>
<sequence>MDYTVTSSGAPSPSLSGVQVIVTSDPNGTSTSMRSCPSTITSAMISKIPDPRQRIFSRRTSHTLLYVPEQRRVSTASGVSITSCPSELSEDFDDIKIITPPQRNFVRHQILPTTSSTFLGTESSTMPATSLSASPPDAIRRKSVQTGAPAIGFRPKKCFERRASQPTISVNLMGMNSPSGRRILELQHQQQQNQSMPPMPPGPRMSVAGGGGMPNLTKRVSWLSMKSLQDSVVEPLIELRKQQQQQAEMNASNAGKTDSRTNSQIGSVLQLDDGVYDLESDTPPMDTLSWSNAGGNY</sequence>
<reference evidence="2" key="1">
    <citation type="submission" date="2022-11" db="UniProtKB">
        <authorList>
            <consortium name="WormBaseParasite"/>
        </authorList>
    </citation>
    <scope>IDENTIFICATION</scope>
</reference>
<dbReference type="Proteomes" id="UP000887579">
    <property type="component" value="Unplaced"/>
</dbReference>
<protein>
    <submittedName>
        <fullName evidence="2">Uncharacterized protein</fullName>
    </submittedName>
</protein>
<dbReference type="WBParaSite" id="ES5_v2.g18935.t1">
    <property type="protein sequence ID" value="ES5_v2.g18935.t1"/>
    <property type="gene ID" value="ES5_v2.g18935"/>
</dbReference>
<evidence type="ECO:0000313" key="2">
    <source>
        <dbReference type="WBParaSite" id="ES5_v2.g18935.t1"/>
    </source>
</evidence>
<name>A0AC34FQ66_9BILA</name>